<comment type="caution">
    <text evidence="3">The sequence shown here is derived from an EMBL/GenBank/DDBJ whole genome shotgun (WGS) entry which is preliminary data.</text>
</comment>
<sequence length="292" mass="31854">MRRLVVILVAISVSGCLTRRAADVLTVPRRVVEAGHWEKETATKPARFEVEAVDGVQLSALELPAGPAVSKLGTAYLFHGFGNTKEQMLPIAKRLSAAGLRCIAWDSRGHGKSGGERASYGMREVDDALRVIKAARKRDARPRGKEVFWGYSMGAAVALQTLPEDSRAEAAVLLAPFADLSQIMRHHAGQIYSGAMVPFLPWVRSNVRSTAGFDPRKIKPIDSVRRTDARLLFIHGARDGVIPPDQSARLLSECEEGQGKRLLLPNLGHGDVMWDLPESAYTAAIDFLVVDP</sequence>
<organism evidence="3 4">
    <name type="scientific">Luteolibacter arcticus</name>
    <dbReference type="NCBI Taxonomy" id="1581411"/>
    <lineage>
        <taxon>Bacteria</taxon>
        <taxon>Pseudomonadati</taxon>
        <taxon>Verrucomicrobiota</taxon>
        <taxon>Verrucomicrobiia</taxon>
        <taxon>Verrucomicrobiales</taxon>
        <taxon>Verrucomicrobiaceae</taxon>
        <taxon>Luteolibacter</taxon>
    </lineage>
</organism>
<dbReference type="InterPro" id="IPR022742">
    <property type="entry name" value="Hydrolase_4"/>
</dbReference>
<evidence type="ECO:0000256" key="1">
    <source>
        <dbReference type="SAM" id="SignalP"/>
    </source>
</evidence>
<evidence type="ECO:0000313" key="3">
    <source>
        <dbReference type="EMBL" id="MCW1920994.1"/>
    </source>
</evidence>
<feature type="domain" description="Serine aminopeptidase S33" evidence="2">
    <location>
        <begin position="74"/>
        <end position="203"/>
    </location>
</feature>
<gene>
    <name evidence="3" type="ORF">OKA05_00410</name>
</gene>
<dbReference type="InterPro" id="IPR029058">
    <property type="entry name" value="AB_hydrolase_fold"/>
</dbReference>
<dbReference type="Proteomes" id="UP001320876">
    <property type="component" value="Unassembled WGS sequence"/>
</dbReference>
<dbReference type="EMBL" id="JAPDDT010000001">
    <property type="protein sequence ID" value="MCW1920994.1"/>
    <property type="molecule type" value="Genomic_DNA"/>
</dbReference>
<dbReference type="PROSITE" id="PS51257">
    <property type="entry name" value="PROKAR_LIPOPROTEIN"/>
    <property type="match status" value="1"/>
</dbReference>
<feature type="chain" id="PRO_5045368798" evidence="1">
    <location>
        <begin position="22"/>
        <end position="292"/>
    </location>
</feature>
<dbReference type="RefSeq" id="WP_264485103.1">
    <property type="nucleotide sequence ID" value="NZ_JAPDDT010000001.1"/>
</dbReference>
<keyword evidence="4" id="KW-1185">Reference proteome</keyword>
<reference evidence="3 4" key="1">
    <citation type="submission" date="2022-10" db="EMBL/GenBank/DDBJ databases">
        <title>Luteolibacter arcticus strain CCTCC AB 2014275, whole genome shotgun sequencing project.</title>
        <authorList>
            <person name="Zhao G."/>
            <person name="Shen L."/>
        </authorList>
    </citation>
    <scope>NUCLEOTIDE SEQUENCE [LARGE SCALE GENOMIC DNA]</scope>
    <source>
        <strain evidence="3 4">CCTCC AB 2014275</strain>
    </source>
</reference>
<evidence type="ECO:0000259" key="2">
    <source>
        <dbReference type="Pfam" id="PF12146"/>
    </source>
</evidence>
<proteinExistence type="predicted"/>
<dbReference type="PANTHER" id="PTHR43358">
    <property type="entry name" value="ALPHA/BETA-HYDROLASE"/>
    <property type="match status" value="1"/>
</dbReference>
<keyword evidence="1" id="KW-0732">Signal</keyword>
<dbReference type="InterPro" id="IPR052920">
    <property type="entry name" value="DNA-binding_regulatory"/>
</dbReference>
<feature type="signal peptide" evidence="1">
    <location>
        <begin position="1"/>
        <end position="21"/>
    </location>
</feature>
<evidence type="ECO:0000313" key="4">
    <source>
        <dbReference type="Proteomes" id="UP001320876"/>
    </source>
</evidence>
<accession>A0ABT3GDC0</accession>
<dbReference type="Gene3D" id="3.40.50.1820">
    <property type="entry name" value="alpha/beta hydrolase"/>
    <property type="match status" value="1"/>
</dbReference>
<name>A0ABT3GDC0_9BACT</name>
<dbReference type="PANTHER" id="PTHR43358:SF4">
    <property type="entry name" value="ALPHA_BETA HYDROLASE FOLD-1 DOMAIN-CONTAINING PROTEIN"/>
    <property type="match status" value="1"/>
</dbReference>
<dbReference type="Pfam" id="PF12146">
    <property type="entry name" value="Hydrolase_4"/>
    <property type="match status" value="1"/>
</dbReference>
<dbReference type="SUPFAM" id="SSF53474">
    <property type="entry name" value="alpha/beta-Hydrolases"/>
    <property type="match status" value="1"/>
</dbReference>
<protein>
    <submittedName>
        <fullName evidence="3">Lysophospholipase</fullName>
    </submittedName>
</protein>